<reference evidence="3 4" key="1">
    <citation type="submission" date="2016-10" db="EMBL/GenBank/DDBJ databases">
        <authorList>
            <person name="de Groot N.N."/>
        </authorList>
    </citation>
    <scope>NUCLEOTIDE SEQUENCE [LARGE SCALE GENOMIC DNA]</scope>
    <source>
        <strain evidence="3 4">DSM 43019</strain>
    </source>
</reference>
<dbReference type="Gene3D" id="3.30.70.1060">
    <property type="entry name" value="Dimeric alpha+beta barrel"/>
    <property type="match status" value="1"/>
</dbReference>
<dbReference type="RefSeq" id="WP_177320108.1">
    <property type="nucleotide sequence ID" value="NZ_BOMT01000073.1"/>
</dbReference>
<dbReference type="AlphaFoldDB" id="A0A1I2LE45"/>
<proteinExistence type="inferred from homology"/>
<gene>
    <name evidence="3" type="ORF">SAMN05421541_121115</name>
</gene>
<name>A0A1I2LE45_9ACTN</name>
<evidence type="ECO:0000313" key="3">
    <source>
        <dbReference type="EMBL" id="SFF77672.1"/>
    </source>
</evidence>
<feature type="domain" description="YCII-related" evidence="2">
    <location>
        <begin position="3"/>
        <end position="114"/>
    </location>
</feature>
<evidence type="ECO:0000259" key="2">
    <source>
        <dbReference type="Pfam" id="PF03795"/>
    </source>
</evidence>
<dbReference type="PANTHER" id="PTHR35174">
    <property type="entry name" value="BLL7171 PROTEIN-RELATED"/>
    <property type="match status" value="1"/>
</dbReference>
<dbReference type="PANTHER" id="PTHR35174:SF3">
    <property type="entry name" value="BLL7171 PROTEIN"/>
    <property type="match status" value="1"/>
</dbReference>
<dbReference type="STRING" id="35752.SAMN05421541_121115"/>
<dbReference type="InterPro" id="IPR005545">
    <property type="entry name" value="YCII"/>
</dbReference>
<evidence type="ECO:0000313" key="4">
    <source>
        <dbReference type="Proteomes" id="UP000199645"/>
    </source>
</evidence>
<organism evidence="3 4">
    <name type="scientific">Actinoplanes philippinensis</name>
    <dbReference type="NCBI Taxonomy" id="35752"/>
    <lineage>
        <taxon>Bacteria</taxon>
        <taxon>Bacillati</taxon>
        <taxon>Actinomycetota</taxon>
        <taxon>Actinomycetes</taxon>
        <taxon>Micromonosporales</taxon>
        <taxon>Micromonosporaceae</taxon>
        <taxon>Actinoplanes</taxon>
    </lineage>
</organism>
<accession>A0A1I2LE45</accession>
<comment type="similarity">
    <text evidence="1">Belongs to the YciI family.</text>
</comment>
<keyword evidence="4" id="KW-1185">Reference proteome</keyword>
<dbReference type="Proteomes" id="UP000199645">
    <property type="component" value="Unassembled WGS sequence"/>
</dbReference>
<evidence type="ECO:0000256" key="1">
    <source>
        <dbReference type="ARBA" id="ARBA00007689"/>
    </source>
</evidence>
<dbReference type="EMBL" id="FONV01000021">
    <property type="protein sequence ID" value="SFF77672.1"/>
    <property type="molecule type" value="Genomic_DNA"/>
</dbReference>
<dbReference type="InterPro" id="IPR011008">
    <property type="entry name" value="Dimeric_a/b-barrel"/>
</dbReference>
<dbReference type="Pfam" id="PF03795">
    <property type="entry name" value="YCII"/>
    <property type="match status" value="1"/>
</dbReference>
<dbReference type="SUPFAM" id="SSF54909">
    <property type="entry name" value="Dimeric alpha+beta barrel"/>
    <property type="match status" value="1"/>
</dbReference>
<protein>
    <submittedName>
        <fullName evidence="3">Uncharacterized conserved protein</fullName>
    </submittedName>
</protein>
<sequence>MAKYMLLIHGDAAQWEAMTAEEWAAHHAAHAAFREAAGSRVVGGEQLEPAPTATTVRGGVADEPVITDGPFLDTKEGLGGFYLLEADDLDEVIRLVSLLPEVRATHSAVEIRPVVSRG</sequence>